<dbReference type="AlphaFoldDB" id="A0A9D9IN63"/>
<dbReference type="SMART" id="SM00014">
    <property type="entry name" value="acidPPc"/>
    <property type="match status" value="1"/>
</dbReference>
<dbReference type="Proteomes" id="UP000823598">
    <property type="component" value="Unassembled WGS sequence"/>
</dbReference>
<evidence type="ECO:0000313" key="4">
    <source>
        <dbReference type="Proteomes" id="UP000823598"/>
    </source>
</evidence>
<sequence>MIEQLSTIDTNIFLTLNGMHTQYWDYFMEAFSGKLIWIPLYASIAFILFKNLDWKEALLLTIAIAVAAGLSDMTCAKAIRPFAERLRPSNPENEISALVHIVNGYRGGAFGFPSCHAANSFALAISVGLIFRRHFLTTAIILWAATNSYSRIYLGVHYPGDLLTGAIIGSFWAVIIMTIAKQLCKKALYYKIDQHKFHHTWTATAVFIITTAAITVYSVIMTSIH</sequence>
<reference evidence="3" key="1">
    <citation type="submission" date="2020-10" db="EMBL/GenBank/DDBJ databases">
        <authorList>
            <person name="Gilroy R."/>
        </authorList>
    </citation>
    <scope>NUCLEOTIDE SEQUENCE</scope>
    <source>
        <strain evidence="3">6919</strain>
    </source>
</reference>
<dbReference type="InterPro" id="IPR000326">
    <property type="entry name" value="PAP2/HPO"/>
</dbReference>
<keyword evidence="1" id="KW-0812">Transmembrane</keyword>
<feature type="transmembrane region" description="Helical" evidence="1">
    <location>
        <begin position="162"/>
        <end position="180"/>
    </location>
</feature>
<name>A0A9D9IN63_9BACT</name>
<protein>
    <submittedName>
        <fullName evidence="3">Phosphatase PAP2 family protein</fullName>
    </submittedName>
</protein>
<comment type="caution">
    <text evidence="3">The sequence shown here is derived from an EMBL/GenBank/DDBJ whole genome shotgun (WGS) entry which is preliminary data.</text>
</comment>
<dbReference type="PANTHER" id="PTHR14969:SF13">
    <property type="entry name" value="AT30094P"/>
    <property type="match status" value="1"/>
</dbReference>
<dbReference type="CDD" id="cd03395">
    <property type="entry name" value="PAP2_like_4"/>
    <property type="match status" value="1"/>
</dbReference>
<evidence type="ECO:0000259" key="2">
    <source>
        <dbReference type="SMART" id="SM00014"/>
    </source>
</evidence>
<dbReference type="EMBL" id="JADIMC010000030">
    <property type="protein sequence ID" value="MBO8475808.1"/>
    <property type="molecule type" value="Genomic_DNA"/>
</dbReference>
<organism evidence="3 4">
    <name type="scientific">Candidatus Limisoma faecipullorum</name>
    <dbReference type="NCBI Taxonomy" id="2840854"/>
    <lineage>
        <taxon>Bacteria</taxon>
        <taxon>Pseudomonadati</taxon>
        <taxon>Bacteroidota</taxon>
        <taxon>Bacteroidia</taxon>
        <taxon>Bacteroidales</taxon>
        <taxon>Candidatus Limisoma</taxon>
    </lineage>
</organism>
<evidence type="ECO:0000256" key="1">
    <source>
        <dbReference type="SAM" id="Phobius"/>
    </source>
</evidence>
<keyword evidence="1" id="KW-0472">Membrane</keyword>
<dbReference type="Gene3D" id="1.20.144.10">
    <property type="entry name" value="Phosphatidic acid phosphatase type 2/haloperoxidase"/>
    <property type="match status" value="1"/>
</dbReference>
<reference evidence="3" key="2">
    <citation type="journal article" date="2021" name="PeerJ">
        <title>Extensive microbial diversity within the chicken gut microbiome revealed by metagenomics and culture.</title>
        <authorList>
            <person name="Gilroy R."/>
            <person name="Ravi A."/>
            <person name="Getino M."/>
            <person name="Pursley I."/>
            <person name="Horton D.L."/>
            <person name="Alikhan N.F."/>
            <person name="Baker D."/>
            <person name="Gharbi K."/>
            <person name="Hall N."/>
            <person name="Watson M."/>
            <person name="Adriaenssens E.M."/>
            <person name="Foster-Nyarko E."/>
            <person name="Jarju S."/>
            <person name="Secka A."/>
            <person name="Antonio M."/>
            <person name="Oren A."/>
            <person name="Chaudhuri R.R."/>
            <person name="La Ragione R."/>
            <person name="Hildebrand F."/>
            <person name="Pallen M.J."/>
        </authorList>
    </citation>
    <scope>NUCLEOTIDE SEQUENCE</scope>
    <source>
        <strain evidence="3">6919</strain>
    </source>
</reference>
<dbReference type="Pfam" id="PF01569">
    <property type="entry name" value="PAP2"/>
    <property type="match status" value="1"/>
</dbReference>
<feature type="transmembrane region" description="Helical" evidence="1">
    <location>
        <begin position="35"/>
        <end position="52"/>
    </location>
</feature>
<feature type="domain" description="Phosphatidic acid phosphatase type 2/haloperoxidase" evidence="2">
    <location>
        <begin position="61"/>
        <end position="177"/>
    </location>
</feature>
<keyword evidence="1" id="KW-1133">Transmembrane helix</keyword>
<gene>
    <name evidence="3" type="ORF">IAB88_02310</name>
</gene>
<dbReference type="InterPro" id="IPR036938">
    <property type="entry name" value="PAP2/HPO_sf"/>
</dbReference>
<accession>A0A9D9IN63</accession>
<proteinExistence type="predicted"/>
<feature type="transmembrane region" description="Helical" evidence="1">
    <location>
        <begin position="201"/>
        <end position="220"/>
    </location>
</feature>
<dbReference type="PANTHER" id="PTHR14969">
    <property type="entry name" value="SPHINGOSINE-1-PHOSPHATE PHOSPHOHYDROLASE"/>
    <property type="match status" value="1"/>
</dbReference>
<dbReference type="SUPFAM" id="SSF48317">
    <property type="entry name" value="Acid phosphatase/Vanadium-dependent haloperoxidase"/>
    <property type="match status" value="1"/>
</dbReference>
<evidence type="ECO:0000313" key="3">
    <source>
        <dbReference type="EMBL" id="MBO8475808.1"/>
    </source>
</evidence>